<comment type="caution">
    <text evidence="1">The sequence shown here is derived from an EMBL/GenBank/DDBJ whole genome shotgun (WGS) entry which is preliminary data.</text>
</comment>
<evidence type="ECO:0000313" key="2">
    <source>
        <dbReference type="Proteomes" id="UP000670776"/>
    </source>
</evidence>
<name>A0ABS4BYP7_9FLAO</name>
<keyword evidence="2" id="KW-1185">Reference proteome</keyword>
<evidence type="ECO:0008006" key="3">
    <source>
        <dbReference type="Google" id="ProtNLM"/>
    </source>
</evidence>
<dbReference type="RefSeq" id="WP_209656944.1">
    <property type="nucleotide sequence ID" value="NZ_JAGJCB010000028.1"/>
</dbReference>
<organism evidence="1 2">
    <name type="scientific">Mariniflexile gromovii</name>
    <dbReference type="NCBI Taxonomy" id="362523"/>
    <lineage>
        <taxon>Bacteria</taxon>
        <taxon>Pseudomonadati</taxon>
        <taxon>Bacteroidota</taxon>
        <taxon>Flavobacteriia</taxon>
        <taxon>Flavobacteriales</taxon>
        <taxon>Flavobacteriaceae</taxon>
        <taxon>Mariniflexile</taxon>
    </lineage>
</organism>
<dbReference type="EMBL" id="JAGJCB010000028">
    <property type="protein sequence ID" value="MBP0905703.1"/>
    <property type="molecule type" value="Genomic_DNA"/>
</dbReference>
<dbReference type="Proteomes" id="UP000670776">
    <property type="component" value="Unassembled WGS sequence"/>
</dbReference>
<sequence length="154" mass="17546">MKKVILILLASIFIYGCSSKDNVKVYDADYLIFGHFYGFCIGESCIETFKLTSDTLYEDTNDQFAHASFNFEALDDAKFEAVKDLVDAFPTKLLEEEKTTFGCPDCADGGGLYIEYSKNGVVKKWRIDKMKYNVPEYLYPFMDAVNDKIALINK</sequence>
<dbReference type="PROSITE" id="PS51257">
    <property type="entry name" value="PROKAR_LIPOPROTEIN"/>
    <property type="match status" value="1"/>
</dbReference>
<reference evidence="1 2" key="1">
    <citation type="submission" date="2021-04" db="EMBL/GenBank/DDBJ databases">
        <title>Mariniflexile gromovii gen. nov., sp. nov., a gliding bacterium isolated from the sea urchin Strongylocentrotus intermedius.</title>
        <authorList>
            <person name="Ko S."/>
            <person name="Le V."/>
            <person name="Ahn C.-Y."/>
            <person name="Oh H.-M."/>
        </authorList>
    </citation>
    <scope>NUCLEOTIDE SEQUENCE [LARGE SCALE GENOMIC DNA]</scope>
    <source>
        <strain evidence="1 2">KCTC 12570</strain>
    </source>
</reference>
<gene>
    <name evidence="1" type="ORF">J8H85_17895</name>
</gene>
<protein>
    <recommendedName>
        <fullName evidence="3">Lipoprotein</fullName>
    </recommendedName>
</protein>
<accession>A0ABS4BYP7</accession>
<evidence type="ECO:0000313" key="1">
    <source>
        <dbReference type="EMBL" id="MBP0905703.1"/>
    </source>
</evidence>
<proteinExistence type="predicted"/>